<dbReference type="PANTHER" id="PTHR12645">
    <property type="entry name" value="ALR/ERV"/>
    <property type="match status" value="1"/>
</dbReference>
<dbReference type="PROSITE" id="PS51324">
    <property type="entry name" value="ERV_ALR"/>
    <property type="match status" value="1"/>
</dbReference>
<keyword evidence="4 6" id="KW-0560">Oxidoreductase</keyword>
<dbReference type="AlphaFoldDB" id="A0AAD7U8C3"/>
<dbReference type="PANTHER" id="PTHR12645:SF0">
    <property type="entry name" value="FAD-LINKED SULFHYDRYL OXIDASE ALR"/>
    <property type="match status" value="1"/>
</dbReference>
<reference evidence="8" key="1">
    <citation type="submission" date="2023-01" db="EMBL/GenBank/DDBJ databases">
        <title>Metagenome sequencing of chrysophaentin producing Chrysophaeum taylorii.</title>
        <authorList>
            <person name="Davison J."/>
            <person name="Bewley C."/>
        </authorList>
    </citation>
    <scope>NUCLEOTIDE SEQUENCE</scope>
    <source>
        <strain evidence="8">NIES-1699</strain>
    </source>
</reference>
<dbReference type="Gene3D" id="1.20.120.310">
    <property type="entry name" value="ERV/ALR sulfhydryl oxidase domain"/>
    <property type="match status" value="1"/>
</dbReference>
<evidence type="ECO:0000259" key="7">
    <source>
        <dbReference type="PROSITE" id="PS51324"/>
    </source>
</evidence>
<dbReference type="GO" id="GO:0050660">
    <property type="term" value="F:flavin adenine dinucleotide binding"/>
    <property type="evidence" value="ECO:0007669"/>
    <property type="project" value="TreeGrafter"/>
</dbReference>
<comment type="caution">
    <text evidence="8">The sequence shown here is derived from an EMBL/GenBank/DDBJ whole genome shotgun (WGS) entry which is preliminary data.</text>
</comment>
<gene>
    <name evidence="8" type="ORF">CTAYLR_007665</name>
</gene>
<dbReference type="InterPro" id="IPR039799">
    <property type="entry name" value="ALR/ERV"/>
</dbReference>
<accession>A0AAD7U8C3</accession>
<dbReference type="Pfam" id="PF04777">
    <property type="entry name" value="Evr1_Alr"/>
    <property type="match status" value="1"/>
</dbReference>
<dbReference type="GO" id="GO:0016971">
    <property type="term" value="F:flavin-dependent sulfhydryl oxidase activity"/>
    <property type="evidence" value="ECO:0007669"/>
    <property type="project" value="InterPro"/>
</dbReference>
<dbReference type="InterPro" id="IPR017905">
    <property type="entry name" value="ERV/ALR_sulphydryl_oxidase"/>
</dbReference>
<evidence type="ECO:0000256" key="5">
    <source>
        <dbReference type="ARBA" id="ARBA00023157"/>
    </source>
</evidence>
<comment type="cofactor">
    <cofactor evidence="1 6">
        <name>FAD</name>
        <dbReference type="ChEBI" id="CHEBI:57692"/>
    </cofactor>
</comment>
<dbReference type="GO" id="GO:0005739">
    <property type="term" value="C:mitochondrion"/>
    <property type="evidence" value="ECO:0007669"/>
    <property type="project" value="TreeGrafter"/>
</dbReference>
<evidence type="ECO:0000256" key="2">
    <source>
        <dbReference type="ARBA" id="ARBA00022630"/>
    </source>
</evidence>
<name>A0AAD7U8C3_9STRA</name>
<keyword evidence="5" id="KW-1015">Disulfide bond</keyword>
<comment type="catalytic activity">
    <reaction evidence="6">
        <text>2 R'C(R)SH + O2 = R'C(R)S-S(R)CR' + H2O2</text>
        <dbReference type="Rhea" id="RHEA:17357"/>
        <dbReference type="ChEBI" id="CHEBI:15379"/>
        <dbReference type="ChEBI" id="CHEBI:16240"/>
        <dbReference type="ChEBI" id="CHEBI:16520"/>
        <dbReference type="ChEBI" id="CHEBI:17412"/>
        <dbReference type="EC" id="1.8.3.2"/>
    </reaction>
</comment>
<keyword evidence="3 6" id="KW-0274">FAD</keyword>
<feature type="domain" description="ERV/ALR sulfhydryl oxidase" evidence="7">
    <location>
        <begin position="43"/>
        <end position="145"/>
    </location>
</feature>
<dbReference type="Proteomes" id="UP001230188">
    <property type="component" value="Unassembled WGS sequence"/>
</dbReference>
<proteinExistence type="predicted"/>
<evidence type="ECO:0000256" key="1">
    <source>
        <dbReference type="ARBA" id="ARBA00001974"/>
    </source>
</evidence>
<evidence type="ECO:0000256" key="3">
    <source>
        <dbReference type="ARBA" id="ARBA00022827"/>
    </source>
</evidence>
<evidence type="ECO:0000313" key="8">
    <source>
        <dbReference type="EMBL" id="KAJ8599003.1"/>
    </source>
</evidence>
<evidence type="ECO:0000256" key="4">
    <source>
        <dbReference type="ARBA" id="ARBA00023002"/>
    </source>
</evidence>
<dbReference type="SUPFAM" id="SSF69000">
    <property type="entry name" value="FAD-dependent thiol oxidase"/>
    <property type="match status" value="1"/>
</dbReference>
<dbReference type="EC" id="1.8.3.2" evidence="6"/>
<dbReference type="InterPro" id="IPR036774">
    <property type="entry name" value="ERV/ALR_sulphydryl_oxid_sf"/>
</dbReference>
<evidence type="ECO:0000256" key="6">
    <source>
        <dbReference type="RuleBase" id="RU371123"/>
    </source>
</evidence>
<protein>
    <recommendedName>
        <fullName evidence="6">Sulfhydryl oxidase</fullName>
        <ecNumber evidence="6">1.8.3.2</ecNumber>
    </recommendedName>
</protein>
<organism evidence="8 9">
    <name type="scientific">Chrysophaeum taylorii</name>
    <dbReference type="NCBI Taxonomy" id="2483200"/>
    <lineage>
        <taxon>Eukaryota</taxon>
        <taxon>Sar</taxon>
        <taxon>Stramenopiles</taxon>
        <taxon>Ochrophyta</taxon>
        <taxon>Pelagophyceae</taxon>
        <taxon>Pelagomonadales</taxon>
        <taxon>Pelagomonadaceae</taxon>
        <taxon>Chrysophaeum</taxon>
    </lineage>
</organism>
<keyword evidence="2 6" id="KW-0285">Flavoprotein</keyword>
<sequence>MDPKDCRNPVCHSKIKMFSSSLAQKAFVGAVPPDRAAETPLECPVDRDELGRSTWNLLHTTAAYFPEQPTDTDKHQARGLVEGLAAHYPCDHCREDFKESIEEDPPSLGSRTQFALWLCRQHNKVNEKLGKSAFPCTIQNIDRRWKYGGPECWSAEYDGYAHETLGKDLDEDEP</sequence>
<evidence type="ECO:0000313" key="9">
    <source>
        <dbReference type="Proteomes" id="UP001230188"/>
    </source>
</evidence>
<dbReference type="EMBL" id="JAQMWT010000594">
    <property type="protein sequence ID" value="KAJ8599003.1"/>
    <property type="molecule type" value="Genomic_DNA"/>
</dbReference>
<keyword evidence="9" id="KW-1185">Reference proteome</keyword>